<dbReference type="Proteomes" id="UP000178417">
    <property type="component" value="Unassembled WGS sequence"/>
</dbReference>
<keyword evidence="2" id="KW-0813">Transport</keyword>
<evidence type="ECO:0000313" key="5">
    <source>
        <dbReference type="Proteomes" id="UP000178417"/>
    </source>
</evidence>
<name>A0A1F4SEC1_UNCSA</name>
<accession>A0A1F4SEC1</accession>
<dbReference type="PANTHER" id="PTHR11671">
    <property type="entry name" value="V-TYPE ATP SYNTHASE SUBUNIT D"/>
    <property type="match status" value="1"/>
</dbReference>
<comment type="caution">
    <text evidence="4">The sequence shown here is derived from an EMBL/GenBank/DDBJ whole genome shotgun (WGS) entry which is preliminary data.</text>
</comment>
<dbReference type="AlphaFoldDB" id="A0A1F4SEC1"/>
<reference evidence="4 5" key="1">
    <citation type="journal article" date="2016" name="Nat. Commun.">
        <title>Thousands of microbial genomes shed light on interconnected biogeochemical processes in an aquifer system.</title>
        <authorList>
            <person name="Anantharaman K."/>
            <person name="Brown C.T."/>
            <person name="Hug L.A."/>
            <person name="Sharon I."/>
            <person name="Castelle C.J."/>
            <person name="Probst A.J."/>
            <person name="Thomas B.C."/>
            <person name="Singh A."/>
            <person name="Wilkins M.J."/>
            <person name="Karaoz U."/>
            <person name="Brodie E.L."/>
            <person name="Williams K.H."/>
            <person name="Hubbard S.S."/>
            <person name="Banfield J.F."/>
        </authorList>
    </citation>
    <scope>NUCLEOTIDE SEQUENCE [LARGE SCALE GENOMIC DNA]</scope>
</reference>
<dbReference type="STRING" id="1802579.A2310_02610"/>
<gene>
    <name evidence="4" type="ORF">A2310_02610</name>
</gene>
<dbReference type="EMBL" id="MEUB01000068">
    <property type="protein sequence ID" value="OGC18764.1"/>
    <property type="molecule type" value="Genomic_DNA"/>
</dbReference>
<dbReference type="Gene3D" id="1.10.287.3240">
    <property type="match status" value="1"/>
</dbReference>
<evidence type="ECO:0000256" key="2">
    <source>
        <dbReference type="ARBA" id="ARBA00022448"/>
    </source>
</evidence>
<dbReference type="NCBIfam" id="TIGR00309">
    <property type="entry name" value="V_ATPase_subD"/>
    <property type="match status" value="1"/>
</dbReference>
<proteinExistence type="inferred from homology"/>
<sequence>MKRKTTATRMQLLLTKRKLAFAKRGHKLLKDKLDGLIQKFFKLKDEFLLLHETIEPSLVKIFKEAVFGSSLTDEKFLKGTADKEVPPLQIETTTGNIMGVKTKEYSVQKTVRSTPAAPQLSTSIEYREASRDFTNTLPDLLKFAGKSYSIRLMATQIIETRRRVNALEYVMIPELEEASAGIKMKLSEMERGSQVTMIKVKDIVLAK</sequence>
<dbReference type="InterPro" id="IPR002699">
    <property type="entry name" value="V_ATPase_D"/>
</dbReference>
<dbReference type="GO" id="GO:0046961">
    <property type="term" value="F:proton-transporting ATPase activity, rotational mechanism"/>
    <property type="evidence" value="ECO:0007669"/>
    <property type="project" value="InterPro"/>
</dbReference>
<evidence type="ECO:0008006" key="6">
    <source>
        <dbReference type="Google" id="ProtNLM"/>
    </source>
</evidence>
<protein>
    <recommendedName>
        <fullName evidence="6">V-type ATP synthase subunit D</fullName>
    </recommendedName>
</protein>
<evidence type="ECO:0000256" key="3">
    <source>
        <dbReference type="ARBA" id="ARBA00023065"/>
    </source>
</evidence>
<comment type="similarity">
    <text evidence="1">Belongs to the V-ATPase D subunit family.</text>
</comment>
<evidence type="ECO:0000313" key="4">
    <source>
        <dbReference type="EMBL" id="OGC18764.1"/>
    </source>
</evidence>
<evidence type="ECO:0000256" key="1">
    <source>
        <dbReference type="ARBA" id="ARBA00005850"/>
    </source>
</evidence>
<dbReference type="Pfam" id="PF01813">
    <property type="entry name" value="ATP-synt_D"/>
    <property type="match status" value="1"/>
</dbReference>
<organism evidence="4 5">
    <name type="scientific">candidate division WOR-1 bacterium RIFOXYB2_FULL_37_13</name>
    <dbReference type="NCBI Taxonomy" id="1802579"/>
    <lineage>
        <taxon>Bacteria</taxon>
        <taxon>Bacillati</taxon>
        <taxon>Saganbacteria</taxon>
    </lineage>
</organism>
<keyword evidence="3" id="KW-0406">Ion transport</keyword>